<proteinExistence type="predicted"/>
<keyword evidence="3" id="KW-1185">Reference proteome</keyword>
<organism evidence="2 3">
    <name type="scientific">Eleusine coracana subsp. coracana</name>
    <dbReference type="NCBI Taxonomy" id="191504"/>
    <lineage>
        <taxon>Eukaryota</taxon>
        <taxon>Viridiplantae</taxon>
        <taxon>Streptophyta</taxon>
        <taxon>Embryophyta</taxon>
        <taxon>Tracheophyta</taxon>
        <taxon>Spermatophyta</taxon>
        <taxon>Magnoliopsida</taxon>
        <taxon>Liliopsida</taxon>
        <taxon>Poales</taxon>
        <taxon>Poaceae</taxon>
        <taxon>PACMAD clade</taxon>
        <taxon>Chloridoideae</taxon>
        <taxon>Cynodonteae</taxon>
        <taxon>Eleusininae</taxon>
        <taxon>Eleusine</taxon>
    </lineage>
</organism>
<evidence type="ECO:0000256" key="1">
    <source>
        <dbReference type="SAM" id="MobiDB-lite"/>
    </source>
</evidence>
<feature type="region of interest" description="Disordered" evidence="1">
    <location>
        <begin position="1"/>
        <end position="45"/>
    </location>
</feature>
<gene>
    <name evidence="2" type="primary">gb04045</name>
    <name evidence="2" type="ORF">PR202_gb04045</name>
</gene>
<feature type="compositionally biased region" description="Basic and acidic residues" evidence="1">
    <location>
        <begin position="30"/>
        <end position="41"/>
    </location>
</feature>
<name>A0AAV5E3K5_ELECO</name>
<feature type="compositionally biased region" description="Low complexity" evidence="1">
    <location>
        <begin position="1"/>
        <end position="23"/>
    </location>
</feature>
<dbReference type="AlphaFoldDB" id="A0AAV5E3K5"/>
<evidence type="ECO:0000313" key="3">
    <source>
        <dbReference type="Proteomes" id="UP001054889"/>
    </source>
</evidence>
<evidence type="ECO:0000313" key="2">
    <source>
        <dbReference type="EMBL" id="GJN17007.1"/>
    </source>
</evidence>
<dbReference type="Proteomes" id="UP001054889">
    <property type="component" value="Unassembled WGS sequence"/>
</dbReference>
<feature type="compositionally biased region" description="Basic and acidic residues" evidence="1">
    <location>
        <begin position="64"/>
        <end position="85"/>
    </location>
</feature>
<accession>A0AAV5E3K5</accession>
<reference evidence="2" key="2">
    <citation type="submission" date="2021-12" db="EMBL/GenBank/DDBJ databases">
        <title>Resequencing data analysis of finger millet.</title>
        <authorList>
            <person name="Hatakeyama M."/>
            <person name="Aluri S."/>
            <person name="Balachadran M.T."/>
            <person name="Sivarajan S.R."/>
            <person name="Poveda L."/>
            <person name="Shimizu-Inatsugi R."/>
            <person name="Schlapbach R."/>
            <person name="Sreeman S.M."/>
            <person name="Shimizu K.K."/>
        </authorList>
    </citation>
    <scope>NUCLEOTIDE SEQUENCE</scope>
</reference>
<comment type="caution">
    <text evidence="2">The sequence shown here is derived from an EMBL/GenBank/DDBJ whole genome shotgun (WGS) entry which is preliminary data.</text>
</comment>
<dbReference type="EMBL" id="BQKI01000073">
    <property type="protein sequence ID" value="GJN17007.1"/>
    <property type="molecule type" value="Genomic_DNA"/>
</dbReference>
<protein>
    <submittedName>
        <fullName evidence="2">Uncharacterized protein</fullName>
    </submittedName>
</protein>
<feature type="region of interest" description="Disordered" evidence="1">
    <location>
        <begin position="64"/>
        <end position="88"/>
    </location>
</feature>
<sequence>MAASTAAAITTINATAAAEASGTGVTGGGNERRHGGGENHEPPGINWEVWYLEARDEALELGKAEADKERGMNGHRAPPIDEGKGRKGWCSPRLLGGVVRL</sequence>
<reference evidence="2" key="1">
    <citation type="journal article" date="2018" name="DNA Res.">
        <title>Multiple hybrid de novo genome assembly of finger millet, an orphan allotetraploid crop.</title>
        <authorList>
            <person name="Hatakeyama M."/>
            <person name="Aluri S."/>
            <person name="Balachadran M.T."/>
            <person name="Sivarajan S.R."/>
            <person name="Patrignani A."/>
            <person name="Gruter S."/>
            <person name="Poveda L."/>
            <person name="Shimizu-Inatsugi R."/>
            <person name="Baeten J."/>
            <person name="Francoijs K.J."/>
            <person name="Nataraja K.N."/>
            <person name="Reddy Y.A.N."/>
            <person name="Phadnis S."/>
            <person name="Ravikumar R.L."/>
            <person name="Schlapbach R."/>
            <person name="Sreeman S.M."/>
            <person name="Shimizu K.K."/>
        </authorList>
    </citation>
    <scope>NUCLEOTIDE SEQUENCE</scope>
</reference>